<dbReference type="PANTHER" id="PTHR39605">
    <property type="entry name" value="MAJOR FACILITATOR SUPERFAMILY (MFS) PROFILE DOMAIN-CONTAINING PROTEIN"/>
    <property type="match status" value="1"/>
</dbReference>
<dbReference type="STRING" id="1314781.A0A165DFE5"/>
<keyword evidence="1" id="KW-1133">Transmembrane helix</keyword>
<feature type="transmembrane region" description="Helical" evidence="1">
    <location>
        <begin position="122"/>
        <end position="141"/>
    </location>
</feature>
<keyword evidence="1" id="KW-0472">Membrane</keyword>
<proteinExistence type="predicted"/>
<gene>
    <name evidence="2" type="ORF">EXIGLDRAFT_727228</name>
</gene>
<evidence type="ECO:0000313" key="3">
    <source>
        <dbReference type="Proteomes" id="UP000077266"/>
    </source>
</evidence>
<dbReference type="OrthoDB" id="2550114at2759"/>
<organism evidence="2 3">
    <name type="scientific">Exidia glandulosa HHB12029</name>
    <dbReference type="NCBI Taxonomy" id="1314781"/>
    <lineage>
        <taxon>Eukaryota</taxon>
        <taxon>Fungi</taxon>
        <taxon>Dikarya</taxon>
        <taxon>Basidiomycota</taxon>
        <taxon>Agaricomycotina</taxon>
        <taxon>Agaricomycetes</taxon>
        <taxon>Auriculariales</taxon>
        <taxon>Exidiaceae</taxon>
        <taxon>Exidia</taxon>
    </lineage>
</organism>
<dbReference type="AlphaFoldDB" id="A0A165DFE5"/>
<evidence type="ECO:0000256" key="1">
    <source>
        <dbReference type="SAM" id="Phobius"/>
    </source>
</evidence>
<keyword evidence="1" id="KW-0812">Transmembrane</keyword>
<feature type="transmembrane region" description="Helical" evidence="1">
    <location>
        <begin position="147"/>
        <end position="170"/>
    </location>
</feature>
<protein>
    <submittedName>
        <fullName evidence="2">Uncharacterized protein</fullName>
    </submittedName>
</protein>
<evidence type="ECO:0000313" key="2">
    <source>
        <dbReference type="EMBL" id="KZV84426.1"/>
    </source>
</evidence>
<feature type="transmembrane region" description="Helical" evidence="1">
    <location>
        <begin position="83"/>
        <end position="102"/>
    </location>
</feature>
<sequence length="210" mass="22563">MASTTKADQLTGDDKIAQMDEEMHHATHPAAEVWAYGAAGWLTVLALPHLLFPRILVLMSAPAEGAAPDHEKHPLSLTKLEGFLAMHFGILLIALALCLVLAIPSASPVDPRPQSEPIQHPLLTPLSLALGVIAFSAWNSSIHGLGAFPMIVSVGCGAISMWGFWVMFFASSLGHHSKKTGADKRTSAFLFGNKQSACEQKKEYNKTKAE</sequence>
<dbReference type="PANTHER" id="PTHR39605:SF1">
    <property type="entry name" value="MAJOR FACILITATOR SUPERFAMILY (MFS) PROFILE DOMAIN-CONTAINING PROTEIN"/>
    <property type="match status" value="1"/>
</dbReference>
<dbReference type="EMBL" id="KV426225">
    <property type="protein sequence ID" value="KZV84426.1"/>
    <property type="molecule type" value="Genomic_DNA"/>
</dbReference>
<dbReference type="InParanoid" id="A0A165DFE5"/>
<feature type="transmembrane region" description="Helical" evidence="1">
    <location>
        <begin position="33"/>
        <end position="52"/>
    </location>
</feature>
<reference evidence="2 3" key="1">
    <citation type="journal article" date="2016" name="Mol. Biol. Evol.">
        <title>Comparative Genomics of Early-Diverging Mushroom-Forming Fungi Provides Insights into the Origins of Lignocellulose Decay Capabilities.</title>
        <authorList>
            <person name="Nagy L.G."/>
            <person name="Riley R."/>
            <person name="Tritt A."/>
            <person name="Adam C."/>
            <person name="Daum C."/>
            <person name="Floudas D."/>
            <person name="Sun H."/>
            <person name="Yadav J.S."/>
            <person name="Pangilinan J."/>
            <person name="Larsson K.H."/>
            <person name="Matsuura K."/>
            <person name="Barry K."/>
            <person name="Labutti K."/>
            <person name="Kuo R."/>
            <person name="Ohm R.A."/>
            <person name="Bhattacharya S.S."/>
            <person name="Shirouzu T."/>
            <person name="Yoshinaga Y."/>
            <person name="Martin F.M."/>
            <person name="Grigoriev I.V."/>
            <person name="Hibbett D.S."/>
        </authorList>
    </citation>
    <scope>NUCLEOTIDE SEQUENCE [LARGE SCALE GENOMIC DNA]</scope>
    <source>
        <strain evidence="2 3">HHB12029</strain>
    </source>
</reference>
<keyword evidence="3" id="KW-1185">Reference proteome</keyword>
<name>A0A165DFE5_EXIGL</name>
<accession>A0A165DFE5</accession>
<dbReference type="Proteomes" id="UP000077266">
    <property type="component" value="Unassembled WGS sequence"/>
</dbReference>